<evidence type="ECO:0000256" key="4">
    <source>
        <dbReference type="ARBA" id="ARBA00022801"/>
    </source>
</evidence>
<dbReference type="EMBL" id="KN881628">
    <property type="protein sequence ID" value="KIY53158.1"/>
    <property type="molecule type" value="Genomic_DNA"/>
</dbReference>
<reference evidence="8 9" key="1">
    <citation type="journal article" date="2015" name="Fungal Genet. Biol.">
        <title>Evolution of novel wood decay mechanisms in Agaricales revealed by the genome sequences of Fistulina hepatica and Cylindrobasidium torrendii.</title>
        <authorList>
            <person name="Floudas D."/>
            <person name="Held B.W."/>
            <person name="Riley R."/>
            <person name="Nagy L.G."/>
            <person name="Koehler G."/>
            <person name="Ransdell A.S."/>
            <person name="Younus H."/>
            <person name="Chow J."/>
            <person name="Chiniquy J."/>
            <person name="Lipzen A."/>
            <person name="Tritt A."/>
            <person name="Sun H."/>
            <person name="Haridas S."/>
            <person name="LaButti K."/>
            <person name="Ohm R.A."/>
            <person name="Kues U."/>
            <person name="Blanchette R.A."/>
            <person name="Grigoriev I.V."/>
            <person name="Minto R.E."/>
            <person name="Hibbett D.S."/>
        </authorList>
    </citation>
    <scope>NUCLEOTIDE SEQUENCE [LARGE SCALE GENOMIC DNA]</scope>
    <source>
        <strain evidence="8 9">ATCC 64428</strain>
    </source>
</reference>
<evidence type="ECO:0000256" key="1">
    <source>
        <dbReference type="ARBA" id="ARBA00008136"/>
    </source>
</evidence>
<dbReference type="InterPro" id="IPR003738">
    <property type="entry name" value="SRAP"/>
</dbReference>
<dbReference type="AlphaFoldDB" id="A0A0D7AQS1"/>
<keyword evidence="7" id="KW-0456">Lyase</keyword>
<sequence>MCGRFALHLNPAEIQARLARELQIGNDEDSDEEEEGPFEWIDQDAFHPRYNIAPRTYSAVLRLRGGGADGHEGTAGSLQYGQLVLHSMKWGLVPHWSKFEDKSLNTTNARAENLVEGGGMWASIKGRQRCVVICEGYYEWLKKSPKTKLPHFMKPGGGRLMILAGLWDRVFLPGSDKPLFTFTIVTTAAAPAYSWLHDRQPVIFHDPQAVKMWLDTSQAWTPKVSALTRPYSGPTLDWYPVPLEVGKVGNESPTFIEPLTERKDGIAAMFSKQ</sequence>
<evidence type="ECO:0000256" key="7">
    <source>
        <dbReference type="ARBA" id="ARBA00023239"/>
    </source>
</evidence>
<dbReference type="OrthoDB" id="2111841at2759"/>
<keyword evidence="2" id="KW-0645">Protease</keyword>
<accession>A0A0D7AQS1</accession>
<evidence type="ECO:0000313" key="8">
    <source>
        <dbReference type="EMBL" id="KIY53158.1"/>
    </source>
</evidence>
<name>A0A0D7AQS1_9AGAR</name>
<dbReference type="GO" id="GO:0006508">
    <property type="term" value="P:proteolysis"/>
    <property type="evidence" value="ECO:0007669"/>
    <property type="project" value="UniProtKB-KW"/>
</dbReference>
<dbReference type="Pfam" id="PF02586">
    <property type="entry name" value="SRAP"/>
    <property type="match status" value="1"/>
</dbReference>
<keyword evidence="4" id="KW-0378">Hydrolase</keyword>
<dbReference type="PANTHER" id="PTHR13604">
    <property type="entry name" value="DC12-RELATED"/>
    <property type="match status" value="1"/>
</dbReference>
<keyword evidence="9" id="KW-1185">Reference proteome</keyword>
<gene>
    <name evidence="8" type="ORF">FISHEDRAFT_22145</name>
</gene>
<dbReference type="GO" id="GO:0106300">
    <property type="term" value="P:protein-DNA covalent cross-linking repair"/>
    <property type="evidence" value="ECO:0007669"/>
    <property type="project" value="InterPro"/>
</dbReference>
<dbReference type="GO" id="GO:0008233">
    <property type="term" value="F:peptidase activity"/>
    <property type="evidence" value="ECO:0007669"/>
    <property type="project" value="UniProtKB-KW"/>
</dbReference>
<keyword evidence="3" id="KW-0227">DNA damage</keyword>
<keyword evidence="5" id="KW-0190">Covalent protein-DNA linkage</keyword>
<evidence type="ECO:0000256" key="3">
    <source>
        <dbReference type="ARBA" id="ARBA00022763"/>
    </source>
</evidence>
<comment type="similarity">
    <text evidence="1">Belongs to the SOS response-associated peptidase family.</text>
</comment>
<evidence type="ECO:0000256" key="5">
    <source>
        <dbReference type="ARBA" id="ARBA00023124"/>
    </source>
</evidence>
<protein>
    <submittedName>
        <fullName evidence="8">DUF159-domain-containing protein</fullName>
    </submittedName>
</protein>
<keyword evidence="6" id="KW-0238">DNA-binding</keyword>
<dbReference type="InterPro" id="IPR036590">
    <property type="entry name" value="SRAP-like"/>
</dbReference>
<dbReference type="PANTHER" id="PTHR13604:SF0">
    <property type="entry name" value="ABASIC SITE PROCESSING PROTEIN HMCES"/>
    <property type="match status" value="1"/>
</dbReference>
<evidence type="ECO:0000313" key="9">
    <source>
        <dbReference type="Proteomes" id="UP000054144"/>
    </source>
</evidence>
<proteinExistence type="inferred from homology"/>
<dbReference type="Proteomes" id="UP000054144">
    <property type="component" value="Unassembled WGS sequence"/>
</dbReference>
<dbReference type="Gene3D" id="3.90.1680.10">
    <property type="entry name" value="SOS response associated peptidase-like"/>
    <property type="match status" value="1"/>
</dbReference>
<evidence type="ECO:0000256" key="2">
    <source>
        <dbReference type="ARBA" id="ARBA00022670"/>
    </source>
</evidence>
<dbReference type="GO" id="GO:0016829">
    <property type="term" value="F:lyase activity"/>
    <property type="evidence" value="ECO:0007669"/>
    <property type="project" value="UniProtKB-KW"/>
</dbReference>
<dbReference type="GO" id="GO:0003697">
    <property type="term" value="F:single-stranded DNA binding"/>
    <property type="evidence" value="ECO:0007669"/>
    <property type="project" value="InterPro"/>
</dbReference>
<dbReference type="SUPFAM" id="SSF143081">
    <property type="entry name" value="BB1717-like"/>
    <property type="match status" value="1"/>
</dbReference>
<organism evidence="8 9">
    <name type="scientific">Fistulina hepatica ATCC 64428</name>
    <dbReference type="NCBI Taxonomy" id="1128425"/>
    <lineage>
        <taxon>Eukaryota</taxon>
        <taxon>Fungi</taxon>
        <taxon>Dikarya</taxon>
        <taxon>Basidiomycota</taxon>
        <taxon>Agaricomycotina</taxon>
        <taxon>Agaricomycetes</taxon>
        <taxon>Agaricomycetidae</taxon>
        <taxon>Agaricales</taxon>
        <taxon>Fistulinaceae</taxon>
        <taxon>Fistulina</taxon>
    </lineage>
</organism>
<evidence type="ECO:0000256" key="6">
    <source>
        <dbReference type="ARBA" id="ARBA00023125"/>
    </source>
</evidence>
<feature type="non-terminal residue" evidence="8">
    <location>
        <position position="273"/>
    </location>
</feature>